<name>A0A9W8Q4S4_AKAMU</name>
<protein>
    <submittedName>
        <fullName evidence="1">Uncharacterized protein</fullName>
    </submittedName>
</protein>
<keyword evidence="2" id="KW-1185">Reference proteome</keyword>
<dbReference type="KEGG" id="amus:LMH87_004000"/>
<dbReference type="EMBL" id="JAJHUN010000011">
    <property type="protein sequence ID" value="KAJ4145142.1"/>
    <property type="molecule type" value="Genomic_DNA"/>
</dbReference>
<gene>
    <name evidence="1" type="ORF">LMH87_004000</name>
</gene>
<evidence type="ECO:0000313" key="2">
    <source>
        <dbReference type="Proteomes" id="UP001144673"/>
    </source>
</evidence>
<evidence type="ECO:0000313" key="1">
    <source>
        <dbReference type="EMBL" id="KAJ4145142.1"/>
    </source>
</evidence>
<dbReference type="GeneID" id="80891159"/>
<proteinExistence type="predicted"/>
<organism evidence="1 2">
    <name type="scientific">Akanthomyces muscarius</name>
    <name type="common">Entomopathogenic fungus</name>
    <name type="synonym">Lecanicillium muscarium</name>
    <dbReference type="NCBI Taxonomy" id="2231603"/>
    <lineage>
        <taxon>Eukaryota</taxon>
        <taxon>Fungi</taxon>
        <taxon>Dikarya</taxon>
        <taxon>Ascomycota</taxon>
        <taxon>Pezizomycotina</taxon>
        <taxon>Sordariomycetes</taxon>
        <taxon>Hypocreomycetidae</taxon>
        <taxon>Hypocreales</taxon>
        <taxon>Cordycipitaceae</taxon>
        <taxon>Akanthomyces</taxon>
    </lineage>
</organism>
<comment type="caution">
    <text evidence="1">The sequence shown here is derived from an EMBL/GenBank/DDBJ whole genome shotgun (WGS) entry which is preliminary data.</text>
</comment>
<dbReference type="AlphaFoldDB" id="A0A9W8Q4S4"/>
<reference evidence="1" key="1">
    <citation type="journal article" date="2023" name="Access Microbiol">
        <title>De-novo genome assembly for Akanthomyces muscarius, a biocontrol agent of insect agricultural pests.</title>
        <authorList>
            <person name="Erdos Z."/>
            <person name="Studholme D.J."/>
            <person name="Raymond B."/>
            <person name="Sharma M."/>
        </authorList>
    </citation>
    <scope>NUCLEOTIDE SEQUENCE</scope>
    <source>
        <strain evidence="1">Ve6</strain>
    </source>
</reference>
<dbReference type="Proteomes" id="UP001144673">
    <property type="component" value="Chromosome 2"/>
</dbReference>
<dbReference type="RefSeq" id="XP_056048812.1">
    <property type="nucleotide sequence ID" value="XM_056195155.1"/>
</dbReference>
<accession>A0A9W8Q4S4</accession>
<sequence length="70" mass="7800">MARPLPHAPPPFASFRVGSDGGHLVDLFSSTLLSHNFPRAHFSCALILQMLLPLVQPPAYSVFLRRRLSF</sequence>